<sequence>MLDGMNASSMGVLAQARVDGKVCRERRGSANKVPSSISINFSREVESLVGGLISMNILPVSASRATFGRDAVVFALGSYDDAIRLYEDVADGRRAYSGKVLKVENLDPVYYSRTGGEAR</sequence>
<dbReference type="OrthoDB" id="372650at2157"/>
<evidence type="ECO:0000313" key="1">
    <source>
        <dbReference type="EMBL" id="KUH34815.1"/>
    </source>
</evidence>
<organism evidence="1 2">
    <name type="scientific">Thermococcus celericrescens</name>
    <dbReference type="NCBI Taxonomy" id="227598"/>
    <lineage>
        <taxon>Archaea</taxon>
        <taxon>Methanobacteriati</taxon>
        <taxon>Methanobacteriota</taxon>
        <taxon>Thermococci</taxon>
        <taxon>Thermococcales</taxon>
        <taxon>Thermococcaceae</taxon>
        <taxon>Thermococcus</taxon>
    </lineage>
</organism>
<dbReference type="AlphaFoldDB" id="A0A100XZW5"/>
<accession>A0A100XZW5</accession>
<dbReference type="STRING" id="227598.APY94_00115"/>
<evidence type="ECO:0000313" key="2">
    <source>
        <dbReference type="Proteomes" id="UP000053462"/>
    </source>
</evidence>
<dbReference type="RefSeq" id="WP_058937715.1">
    <property type="nucleotide sequence ID" value="NZ_LLYW01000001.1"/>
</dbReference>
<reference evidence="1 2" key="1">
    <citation type="submission" date="2015-10" db="EMBL/GenBank/DDBJ databases">
        <title>Draft genome sequence of Thermococcus celericrescens strain DSM 17994.</title>
        <authorList>
            <person name="Hong S.-J."/>
            <person name="Park C.-E."/>
            <person name="Shin J.-H."/>
        </authorList>
    </citation>
    <scope>NUCLEOTIDE SEQUENCE [LARGE SCALE GENOMIC DNA]</scope>
    <source>
        <strain evidence="1 2">DSM 17994</strain>
    </source>
</reference>
<gene>
    <name evidence="1" type="ORF">APY94_00115</name>
</gene>
<keyword evidence="2" id="KW-1185">Reference proteome</keyword>
<proteinExistence type="predicted"/>
<comment type="caution">
    <text evidence="1">The sequence shown here is derived from an EMBL/GenBank/DDBJ whole genome shotgun (WGS) entry which is preliminary data.</text>
</comment>
<dbReference type="EMBL" id="LLYW01000001">
    <property type="protein sequence ID" value="KUH34815.1"/>
    <property type="molecule type" value="Genomic_DNA"/>
</dbReference>
<dbReference type="Proteomes" id="UP000053462">
    <property type="component" value="Unassembled WGS sequence"/>
</dbReference>
<name>A0A100XZW5_9EURY</name>
<protein>
    <submittedName>
        <fullName evidence="1">Uncharacterized protein</fullName>
    </submittedName>
</protein>